<feature type="domain" description="AB hydrolase-1" evidence="3">
    <location>
        <begin position="123"/>
        <end position="375"/>
    </location>
</feature>
<name>A0ABQ4A1Z7_9ACTN</name>
<organism evidence="4 5">
    <name type="scientific">Winogradskya humida</name>
    <dbReference type="NCBI Taxonomy" id="113566"/>
    <lineage>
        <taxon>Bacteria</taxon>
        <taxon>Bacillati</taxon>
        <taxon>Actinomycetota</taxon>
        <taxon>Actinomycetes</taxon>
        <taxon>Micromonosporales</taxon>
        <taxon>Micromonosporaceae</taxon>
        <taxon>Winogradskya</taxon>
    </lineage>
</organism>
<dbReference type="EMBL" id="BOMN01000113">
    <property type="protein sequence ID" value="GIE24880.1"/>
    <property type="molecule type" value="Genomic_DNA"/>
</dbReference>
<dbReference type="Proteomes" id="UP000603200">
    <property type="component" value="Unassembled WGS sequence"/>
</dbReference>
<keyword evidence="1 4" id="KW-0378">Hydrolase</keyword>
<dbReference type="RefSeq" id="WP_203841865.1">
    <property type="nucleotide sequence ID" value="NZ_BAAATV010000001.1"/>
</dbReference>
<dbReference type="PANTHER" id="PTHR43798:SF31">
    <property type="entry name" value="AB HYDROLASE SUPERFAMILY PROTEIN YCLE"/>
    <property type="match status" value="1"/>
</dbReference>
<proteinExistence type="predicted"/>
<evidence type="ECO:0000256" key="2">
    <source>
        <dbReference type="SAM" id="MobiDB-lite"/>
    </source>
</evidence>
<sequence>MRPGYARQYRATPAWPGPFMSDPALAGGITPAQLKENTMHTSTTAQGLQRLRVVASLTLLLITAVLAPTSPAHAHSRSSPNPGPAACKRHDTSITLTPKRTAPRYRVAGWLCVPRGGARTVQLLVSGFTYDHTYWTGLSASTNWTAGAFAHGDAVYLIDRPGVGASDRPPAAQVTVDREAEALHQIATGLRDGRIGRFANVVGVGHSYGSIVLAAEAATHRDLDALVLTGKLVDYNQPGLKAFQDSLYPASSDPKFARSRMPAGYVTTPPGTRAGFFLDTSTAIPGSARWQEITKAVGTSGERATMTADAYIAASRQITIPVLLIVGSHDSLFCNTSRPCGTGAQLCQRTHGFYSPGTPVDTLVVPGAGHAIDLHRGAAAVFTAANRWISRTVTRTGPRPAVTTCRR</sequence>
<protein>
    <submittedName>
        <fullName evidence="4">Alpha/beta hydrolase</fullName>
    </submittedName>
</protein>
<feature type="region of interest" description="Disordered" evidence="2">
    <location>
        <begin position="71"/>
        <end position="93"/>
    </location>
</feature>
<dbReference type="Pfam" id="PF12697">
    <property type="entry name" value="Abhydrolase_6"/>
    <property type="match status" value="1"/>
</dbReference>
<dbReference type="Gene3D" id="3.40.50.1820">
    <property type="entry name" value="alpha/beta hydrolase"/>
    <property type="match status" value="1"/>
</dbReference>
<keyword evidence="5" id="KW-1185">Reference proteome</keyword>
<dbReference type="SUPFAM" id="SSF53474">
    <property type="entry name" value="alpha/beta-Hydrolases"/>
    <property type="match status" value="1"/>
</dbReference>
<evidence type="ECO:0000259" key="3">
    <source>
        <dbReference type="Pfam" id="PF12697"/>
    </source>
</evidence>
<dbReference type="GO" id="GO:0016787">
    <property type="term" value="F:hydrolase activity"/>
    <property type="evidence" value="ECO:0007669"/>
    <property type="project" value="UniProtKB-KW"/>
</dbReference>
<evidence type="ECO:0000256" key="1">
    <source>
        <dbReference type="ARBA" id="ARBA00022801"/>
    </source>
</evidence>
<accession>A0ABQ4A1Z7</accession>
<gene>
    <name evidence="4" type="ORF">Ahu01nite_079820</name>
</gene>
<comment type="caution">
    <text evidence="4">The sequence shown here is derived from an EMBL/GenBank/DDBJ whole genome shotgun (WGS) entry which is preliminary data.</text>
</comment>
<reference evidence="4 5" key="1">
    <citation type="submission" date="2021-01" db="EMBL/GenBank/DDBJ databases">
        <title>Whole genome shotgun sequence of Actinoplanes humidus NBRC 14915.</title>
        <authorList>
            <person name="Komaki H."/>
            <person name="Tamura T."/>
        </authorList>
    </citation>
    <scope>NUCLEOTIDE SEQUENCE [LARGE SCALE GENOMIC DNA]</scope>
    <source>
        <strain evidence="4 5">NBRC 14915</strain>
    </source>
</reference>
<dbReference type="InterPro" id="IPR050266">
    <property type="entry name" value="AB_hydrolase_sf"/>
</dbReference>
<evidence type="ECO:0000313" key="4">
    <source>
        <dbReference type="EMBL" id="GIE24880.1"/>
    </source>
</evidence>
<dbReference type="PANTHER" id="PTHR43798">
    <property type="entry name" value="MONOACYLGLYCEROL LIPASE"/>
    <property type="match status" value="1"/>
</dbReference>
<evidence type="ECO:0000313" key="5">
    <source>
        <dbReference type="Proteomes" id="UP000603200"/>
    </source>
</evidence>
<dbReference type="InterPro" id="IPR029058">
    <property type="entry name" value="AB_hydrolase_fold"/>
</dbReference>
<dbReference type="InterPro" id="IPR000073">
    <property type="entry name" value="AB_hydrolase_1"/>
</dbReference>